<dbReference type="Gene3D" id="3.30.1300.10">
    <property type="entry name" value="Pantoate-beta-alanine ligase, C-terminal domain"/>
    <property type="match status" value="1"/>
</dbReference>
<evidence type="ECO:0000256" key="1">
    <source>
        <dbReference type="ARBA" id="ARBA00004990"/>
    </source>
</evidence>
<comment type="function">
    <text evidence="8">Catalyzes the condensation of pantoate with beta-alanine in an ATP-dependent reaction via a pantoyl-adenylate intermediate.</text>
</comment>
<evidence type="ECO:0000313" key="9">
    <source>
        <dbReference type="EMBL" id="BDG60514.1"/>
    </source>
</evidence>
<dbReference type="KEGG" id="cmic:caldi_16040"/>
<feature type="binding site" evidence="8">
    <location>
        <position position="144"/>
    </location>
    <ligand>
        <name>(R)-pantoate</name>
        <dbReference type="ChEBI" id="CHEBI:15980"/>
    </ligand>
</feature>
<evidence type="ECO:0000256" key="7">
    <source>
        <dbReference type="ARBA" id="ARBA00048258"/>
    </source>
</evidence>
<comment type="subcellular location">
    <subcellularLocation>
        <location evidence="8">Cytoplasm</location>
    </subcellularLocation>
</comment>
<feature type="binding site" evidence="8">
    <location>
        <begin position="138"/>
        <end position="141"/>
    </location>
    <ligand>
        <name>ATP</name>
        <dbReference type="ChEBI" id="CHEBI:30616"/>
    </ligand>
</feature>
<dbReference type="GO" id="GO:0004592">
    <property type="term" value="F:pantoate-beta-alanine ligase activity"/>
    <property type="evidence" value="ECO:0007669"/>
    <property type="project" value="UniProtKB-UniRule"/>
</dbReference>
<comment type="pathway">
    <text evidence="1 8">Cofactor biosynthesis; (R)-pantothenate biosynthesis; (R)-pantothenate from (R)-pantoate and beta-alanine: step 1/1.</text>
</comment>
<feature type="binding site" evidence="8">
    <location>
        <position position="52"/>
    </location>
    <ligand>
        <name>beta-alanine</name>
        <dbReference type="ChEBI" id="CHEBI:57966"/>
    </ligand>
</feature>
<dbReference type="GO" id="GO:0005524">
    <property type="term" value="F:ATP binding"/>
    <property type="evidence" value="ECO:0007669"/>
    <property type="project" value="UniProtKB-KW"/>
</dbReference>
<keyword evidence="10" id="KW-1185">Reference proteome</keyword>
<comment type="miscellaneous">
    <text evidence="8">The reaction proceeds by a bi uni uni bi ping pong mechanism.</text>
</comment>
<comment type="subunit">
    <text evidence="8">Homodimer.</text>
</comment>
<feature type="active site" description="Proton donor" evidence="8">
    <location>
        <position position="28"/>
    </location>
</feature>
<dbReference type="Proteomes" id="UP001163687">
    <property type="component" value="Chromosome"/>
</dbReference>
<comment type="catalytic activity">
    <reaction evidence="7 8">
        <text>(R)-pantoate + beta-alanine + ATP = (R)-pantothenate + AMP + diphosphate + H(+)</text>
        <dbReference type="Rhea" id="RHEA:10912"/>
        <dbReference type="ChEBI" id="CHEBI:15378"/>
        <dbReference type="ChEBI" id="CHEBI:15980"/>
        <dbReference type="ChEBI" id="CHEBI:29032"/>
        <dbReference type="ChEBI" id="CHEBI:30616"/>
        <dbReference type="ChEBI" id="CHEBI:33019"/>
        <dbReference type="ChEBI" id="CHEBI:57966"/>
        <dbReference type="ChEBI" id="CHEBI:456215"/>
        <dbReference type="EC" id="6.3.2.1"/>
    </reaction>
</comment>
<evidence type="ECO:0000256" key="4">
    <source>
        <dbReference type="ARBA" id="ARBA00022655"/>
    </source>
</evidence>
<dbReference type="EC" id="6.3.2.1" evidence="8"/>
<keyword evidence="8" id="KW-0963">Cytoplasm</keyword>
<dbReference type="Gene3D" id="3.40.50.620">
    <property type="entry name" value="HUPs"/>
    <property type="match status" value="1"/>
</dbReference>
<dbReference type="GO" id="GO:0005829">
    <property type="term" value="C:cytosol"/>
    <property type="evidence" value="ECO:0007669"/>
    <property type="project" value="TreeGrafter"/>
</dbReference>
<accession>A0AA35G9P8</accession>
<evidence type="ECO:0000256" key="5">
    <source>
        <dbReference type="ARBA" id="ARBA00022741"/>
    </source>
</evidence>
<dbReference type="EMBL" id="AP025628">
    <property type="protein sequence ID" value="BDG60514.1"/>
    <property type="molecule type" value="Genomic_DNA"/>
</dbReference>
<dbReference type="HAMAP" id="MF_00158">
    <property type="entry name" value="PanC"/>
    <property type="match status" value="1"/>
</dbReference>
<evidence type="ECO:0000256" key="8">
    <source>
        <dbReference type="HAMAP-Rule" id="MF_00158"/>
    </source>
</evidence>
<evidence type="ECO:0000256" key="6">
    <source>
        <dbReference type="ARBA" id="ARBA00022840"/>
    </source>
</evidence>
<feature type="binding site" evidence="8">
    <location>
        <begin position="21"/>
        <end position="28"/>
    </location>
    <ligand>
        <name>ATP</name>
        <dbReference type="ChEBI" id="CHEBI:30616"/>
    </ligand>
</feature>
<organism evidence="9 10">
    <name type="scientific">Caldinitratiruptor microaerophilus</name>
    <dbReference type="NCBI Taxonomy" id="671077"/>
    <lineage>
        <taxon>Bacteria</taxon>
        <taxon>Bacillati</taxon>
        <taxon>Bacillota</taxon>
        <taxon>Clostridia</taxon>
        <taxon>Eubacteriales</taxon>
        <taxon>Symbiobacteriaceae</taxon>
        <taxon>Caldinitratiruptor</taxon>
    </lineage>
</organism>
<dbReference type="CDD" id="cd00560">
    <property type="entry name" value="PanC"/>
    <property type="match status" value="1"/>
</dbReference>
<dbReference type="InterPro" id="IPR042176">
    <property type="entry name" value="Pantoate_ligase_C"/>
</dbReference>
<feature type="binding site" evidence="8">
    <location>
        <position position="52"/>
    </location>
    <ligand>
        <name>(R)-pantoate</name>
        <dbReference type="ChEBI" id="CHEBI:15980"/>
    </ligand>
</feature>
<name>A0AA35G9P8_9FIRM</name>
<dbReference type="GO" id="GO:0015940">
    <property type="term" value="P:pantothenate biosynthetic process"/>
    <property type="evidence" value="ECO:0007669"/>
    <property type="project" value="UniProtKB-UniRule"/>
</dbReference>
<evidence type="ECO:0000313" key="10">
    <source>
        <dbReference type="Proteomes" id="UP001163687"/>
    </source>
</evidence>
<evidence type="ECO:0000256" key="3">
    <source>
        <dbReference type="ARBA" id="ARBA00022598"/>
    </source>
</evidence>
<dbReference type="AlphaFoldDB" id="A0AA35G9P8"/>
<keyword evidence="3 8" id="KW-0436">Ligase</keyword>
<gene>
    <name evidence="8 9" type="primary">panC</name>
    <name evidence="9" type="ORF">caldi_16040</name>
</gene>
<reference evidence="9" key="1">
    <citation type="submission" date="2022-03" db="EMBL/GenBank/DDBJ databases">
        <title>Complete genome sequence of Caldinitratiruptor microaerophilus.</title>
        <authorList>
            <person name="Mukaiyama R."/>
            <person name="Nishiyama T."/>
            <person name="Ueda K."/>
        </authorList>
    </citation>
    <scope>NUCLEOTIDE SEQUENCE</scope>
    <source>
        <strain evidence="9">JCM 16183</strain>
    </source>
</reference>
<keyword evidence="5 8" id="KW-0547">Nucleotide-binding</keyword>
<sequence>MRERSRAWRAAKCRHGFVPTMGYLHEGHMALVERARANCDVVTVSIFVNPLQFGPQEDYARYPRDLDRDLAMLREARVDAVFAPSVAEMYPEEPLVFVEPTRLSDHLCGASRPGHFRGVATVVLKLFNIVQPDVAYFGEKDAQQLAIIRRMVRDLNVPVEIVGVPTVRAADGLALSSRNAYLGPEERAAAPVLYRALQLARDRILAGERDPGRVKAAMRECIAAEPQVRIDYVEIVDAGSLQPVERIEGRVLVAVAAFAGPSRLIDNVTVDVPAED</sequence>
<dbReference type="NCBIfam" id="TIGR00125">
    <property type="entry name" value="cyt_tran_rel"/>
    <property type="match status" value="1"/>
</dbReference>
<keyword evidence="6 8" id="KW-0067">ATP-binding</keyword>
<dbReference type="Pfam" id="PF02569">
    <property type="entry name" value="Pantoate_ligase"/>
    <property type="match status" value="1"/>
</dbReference>
<keyword evidence="4 8" id="KW-0566">Pantothenate biosynthesis</keyword>
<dbReference type="InterPro" id="IPR014729">
    <property type="entry name" value="Rossmann-like_a/b/a_fold"/>
</dbReference>
<dbReference type="PANTHER" id="PTHR21299:SF1">
    <property type="entry name" value="PANTOATE--BETA-ALANINE LIGASE"/>
    <property type="match status" value="1"/>
</dbReference>
<comment type="similarity">
    <text evidence="2 8">Belongs to the pantothenate synthetase family.</text>
</comment>
<dbReference type="NCBIfam" id="TIGR00018">
    <property type="entry name" value="panC"/>
    <property type="match status" value="1"/>
</dbReference>
<feature type="binding site" evidence="8">
    <location>
        <position position="167"/>
    </location>
    <ligand>
        <name>ATP</name>
        <dbReference type="ChEBI" id="CHEBI:30616"/>
    </ligand>
</feature>
<dbReference type="InterPro" id="IPR004821">
    <property type="entry name" value="Cyt_trans-like"/>
</dbReference>
<dbReference type="FunFam" id="3.30.1300.10:FF:000001">
    <property type="entry name" value="Pantothenate synthetase"/>
    <property type="match status" value="1"/>
</dbReference>
<evidence type="ECO:0000256" key="2">
    <source>
        <dbReference type="ARBA" id="ARBA00009256"/>
    </source>
</evidence>
<dbReference type="PANTHER" id="PTHR21299">
    <property type="entry name" value="CYTIDYLATE KINASE/PANTOATE-BETA-ALANINE LIGASE"/>
    <property type="match status" value="1"/>
</dbReference>
<dbReference type="FunFam" id="3.40.50.620:FF:000013">
    <property type="entry name" value="Pantothenate synthetase"/>
    <property type="match status" value="1"/>
</dbReference>
<dbReference type="InterPro" id="IPR003721">
    <property type="entry name" value="Pantoate_ligase"/>
</dbReference>
<dbReference type="SUPFAM" id="SSF52374">
    <property type="entry name" value="Nucleotidylyl transferase"/>
    <property type="match status" value="1"/>
</dbReference>
<proteinExistence type="inferred from homology"/>
<protein>
    <recommendedName>
        <fullName evidence="8">Pantothenate synthetase</fullName>
        <shortName evidence="8">PS</shortName>
        <ecNumber evidence="8">6.3.2.1</ecNumber>
    </recommendedName>
    <alternativeName>
        <fullName evidence="8">Pantoate--beta-alanine ligase</fullName>
    </alternativeName>
    <alternativeName>
        <fullName evidence="8">Pantoate-activating enzyme</fullName>
    </alternativeName>
</protein>
<feature type="binding site" evidence="8">
    <location>
        <begin position="175"/>
        <end position="178"/>
    </location>
    <ligand>
        <name>ATP</name>
        <dbReference type="ChEBI" id="CHEBI:30616"/>
    </ligand>
</feature>